<dbReference type="InterPro" id="IPR009008">
    <property type="entry name" value="Val/Leu/Ile-tRNA-synth_edit"/>
</dbReference>
<feature type="domain" description="Methionyl/Valyl/Leucyl/Isoleucyl-tRNA synthetase anticodon-binding" evidence="19">
    <location>
        <begin position="692"/>
        <end position="845"/>
    </location>
</feature>
<evidence type="ECO:0000256" key="17">
    <source>
        <dbReference type="RuleBase" id="RU363035"/>
    </source>
</evidence>
<dbReference type="EC" id="6.1.1.5" evidence="4"/>
<evidence type="ECO:0000256" key="8">
    <source>
        <dbReference type="ARBA" id="ARBA00022741"/>
    </source>
</evidence>
<feature type="domain" description="Isoleucine--tRNA ligase cytoplasmic ubiquitin-like" evidence="20">
    <location>
        <begin position="1098"/>
        <end position="1183"/>
    </location>
</feature>
<accession>A0A3S3Q0U0</accession>
<dbReference type="InterPro" id="IPR013155">
    <property type="entry name" value="M/V/L/I-tRNA-synth_anticd-bd"/>
</dbReference>
<dbReference type="Proteomes" id="UP000285301">
    <property type="component" value="Unassembled WGS sequence"/>
</dbReference>
<evidence type="ECO:0000256" key="2">
    <source>
        <dbReference type="ARBA" id="ARBA00004514"/>
    </source>
</evidence>
<dbReference type="CDD" id="cd07961">
    <property type="entry name" value="Anticodon_Ia_Ile_ABEc"/>
    <property type="match status" value="1"/>
</dbReference>
<evidence type="ECO:0000259" key="19">
    <source>
        <dbReference type="Pfam" id="PF08264"/>
    </source>
</evidence>
<dbReference type="STRING" id="1965070.A0A3S3Q0U0"/>
<dbReference type="Pfam" id="PF19302">
    <property type="entry name" value="DUF5915"/>
    <property type="match status" value="1"/>
</dbReference>
<dbReference type="Pfam" id="PF00133">
    <property type="entry name" value="tRNA-synt_1"/>
    <property type="match status" value="1"/>
</dbReference>
<dbReference type="InterPro" id="IPR023586">
    <property type="entry name" value="Ile-tRNA-ligase_type2"/>
</dbReference>
<dbReference type="HAMAP" id="MF_02003">
    <property type="entry name" value="Ile_tRNA_synth_type2"/>
    <property type="match status" value="1"/>
</dbReference>
<dbReference type="FunFam" id="3.40.50.620:FF:000414">
    <property type="entry name" value="Isoleucine--tRNA ligase, cytoplasmic-like"/>
    <property type="match status" value="1"/>
</dbReference>
<evidence type="ECO:0000259" key="18">
    <source>
        <dbReference type="Pfam" id="PF00133"/>
    </source>
</evidence>
<dbReference type="CDD" id="cd00818">
    <property type="entry name" value="IleRS_core"/>
    <property type="match status" value="1"/>
</dbReference>
<dbReference type="GO" id="GO:0005829">
    <property type="term" value="C:cytosol"/>
    <property type="evidence" value="ECO:0007669"/>
    <property type="project" value="UniProtKB-SubCell"/>
</dbReference>
<dbReference type="InterPro" id="IPR033709">
    <property type="entry name" value="Anticodon_Ile_ABEc"/>
</dbReference>
<evidence type="ECO:0000256" key="6">
    <source>
        <dbReference type="ARBA" id="ARBA00022553"/>
    </source>
</evidence>
<dbReference type="GO" id="GO:0000049">
    <property type="term" value="F:tRNA binding"/>
    <property type="evidence" value="ECO:0007669"/>
    <property type="project" value="InterPro"/>
</dbReference>
<dbReference type="FunFam" id="3.40.50.620:FF:000050">
    <property type="entry name" value="Isoleucyl-tRNA synthetase,cytoplasmic"/>
    <property type="match status" value="1"/>
</dbReference>
<dbReference type="NCBIfam" id="TIGR00392">
    <property type="entry name" value="ileS"/>
    <property type="match status" value="1"/>
</dbReference>
<comment type="catalytic activity">
    <reaction evidence="14">
        <text>tRNA(Ile) + L-isoleucine + ATP = L-isoleucyl-tRNA(Ile) + AMP + diphosphate</text>
        <dbReference type="Rhea" id="RHEA:11060"/>
        <dbReference type="Rhea" id="RHEA-COMP:9666"/>
        <dbReference type="Rhea" id="RHEA-COMP:9695"/>
        <dbReference type="ChEBI" id="CHEBI:30616"/>
        <dbReference type="ChEBI" id="CHEBI:33019"/>
        <dbReference type="ChEBI" id="CHEBI:58045"/>
        <dbReference type="ChEBI" id="CHEBI:78442"/>
        <dbReference type="ChEBI" id="CHEBI:78528"/>
        <dbReference type="ChEBI" id="CHEBI:456215"/>
        <dbReference type="EC" id="6.1.1.5"/>
    </reaction>
</comment>
<proteinExistence type="inferred from homology"/>
<dbReference type="Gene3D" id="3.40.50.620">
    <property type="entry name" value="HUPs"/>
    <property type="match status" value="2"/>
</dbReference>
<evidence type="ECO:0000256" key="13">
    <source>
        <dbReference type="ARBA" id="ARBA00032665"/>
    </source>
</evidence>
<evidence type="ECO:0000256" key="9">
    <source>
        <dbReference type="ARBA" id="ARBA00022840"/>
    </source>
</evidence>
<keyword evidence="6" id="KW-0597">Phosphoprotein</keyword>
<comment type="function">
    <text evidence="1">Catalyzes the specific attachment of an amino acid to its cognate tRNA in a 2 step reaction: the amino acid (AA) is first activated by ATP to form AA-AMP and then transferred to the acceptor end of the tRNA.</text>
</comment>
<comment type="similarity">
    <text evidence="3 17">Belongs to the class-I aminoacyl-tRNA synthetase family.</text>
</comment>
<evidence type="ECO:0000259" key="20">
    <source>
        <dbReference type="Pfam" id="PF23567"/>
    </source>
</evidence>
<reference evidence="22 23" key="1">
    <citation type="journal article" date="2018" name="Gigascience">
        <title>Genomes of trombidid mites reveal novel predicted allergens and laterally-transferred genes associated with secondary metabolism.</title>
        <authorList>
            <person name="Dong X."/>
            <person name="Chaisiri K."/>
            <person name="Xia D."/>
            <person name="Armstrong S.D."/>
            <person name="Fang Y."/>
            <person name="Donnelly M.J."/>
            <person name="Kadowaki T."/>
            <person name="McGarry J.W."/>
            <person name="Darby A.C."/>
            <person name="Makepeace B.L."/>
        </authorList>
    </citation>
    <scope>NUCLEOTIDE SEQUENCE [LARGE SCALE GENOMIC DNA]</scope>
    <source>
        <strain evidence="22">UoL-WK</strain>
    </source>
</reference>
<dbReference type="PANTHER" id="PTHR42780">
    <property type="entry name" value="SOLEUCYL-TRNA SYNTHETASE"/>
    <property type="match status" value="1"/>
</dbReference>
<keyword evidence="23" id="KW-1185">Reference proteome</keyword>
<dbReference type="InterPro" id="IPR014729">
    <property type="entry name" value="Rossmann-like_a/b/a_fold"/>
</dbReference>
<dbReference type="Pfam" id="PF08264">
    <property type="entry name" value="Anticodon_1"/>
    <property type="match status" value="1"/>
</dbReference>
<comment type="subcellular location">
    <subcellularLocation>
        <location evidence="2">Cytoplasm</location>
        <location evidence="2">Cytosol</location>
    </subcellularLocation>
</comment>
<evidence type="ECO:0000256" key="7">
    <source>
        <dbReference type="ARBA" id="ARBA00022598"/>
    </source>
</evidence>
<sequence>MASNVSENINFAKEEEKIIELWRELDAFHECLRQSANKPRFSFYDGPPFATGLPHYGHLLAGTIKDIVTRFAHQSGFHVERRFGWDCHGLPVEFEIDKTLDIKGPADVERMGIDRYNAECRKIVMRYSNDWKNIVTRMGRWIDFENDYKTLYPWFMESVWWVFKQLFNRGLVYRGVKVMPFSTACNTPLSNFESGQNYKEVVDPAIFVRFPLVKDEKVSLVAWTTTPWTLPSNLALCVNANFVYVKIQCKKTKNFYILLESRVNALFKSSEDYTLLEKFEGKKLEGERYKPLFPYFAHRAESGAFRILCDNYVTEEGGTGVVHQAPYFGEDDYRVCLANGIISKDGEIVCPIDETGVFVEPVSDFAGQYVKDADKNIIKHLKANNRLVLQTTVKHNYPFCWRSDTPLIYRAVPSWFIRVEQIADRLLSNIQQTYWVPDFVKEKRFGNWLRDARDWAVSRNRYWGTPIPLWISDDGEEIICVGSIEELEALSKIKIEDLHREFVDQITIPSQKGKGVLRRVSEVFDCWFESGSMPYSQIHYPFENEKDFEKIFPADFIAEGVDQTRGWFYTLLVLSTALFDKPPFKNVIVNGLVLASDGQKMSKRKKNYPDPIDIVNKYGADALRLYLINSPVVRAENLRFKEEGVKDVLKDCFLPWYNAFRFLMQNVDVFQTNFKQTFKYNENVFKPENLMDRWIISFTHSLIKFVKSEMKAYRLYTVVPKLVKFIDYLTNWYVRMNRKRLKGEGGIEDCRAALNTLFGVLLSLVQLMAPFTPFLTELMYQKLRLLLDTSKFSESVHYLMLPDVKESLIDEEVERRVSRMQTVVDCGRVMRDRRTLPVKYPLKEVIVISKNNVVLEDVLILKNYILEELNVRQLTVTSDKEKYNVRLKAEPDIKALGSRLRNQSKSVIQAIRDLTDDQLQIFQNNPSEFSVCGQALEPGEIRICYSFDGDLSEKLSNQYEAHSDGEILVLLDIVPDSSMLEEGIAREVVNRIQKLRKKAQLVPTDPIEVYYDVAKSTDLLRVIESRKDFIVNSLKVPLKAVPVPKNSEIVIEESQDLKGTTLRMVITSRSAKNKVKVNKESSEKKQNSIRANDLSPLPFTKFVNVRLCNDGASPVSSTEATILLENPVGTNILRFDDLIRNIRFVFNSKVSNVCLYSDKEKREKITPKHEHSVEDLSGKTIYAYFE</sequence>
<dbReference type="PROSITE" id="PS00178">
    <property type="entry name" value="AA_TRNA_LIGASE_I"/>
    <property type="match status" value="1"/>
</dbReference>
<dbReference type="PRINTS" id="PR00984">
    <property type="entry name" value="TRNASYNTHILE"/>
</dbReference>
<gene>
    <name evidence="21" type="ORF">B4U79_09105</name>
    <name evidence="22" type="ORF">B4U79_10454</name>
</gene>
<evidence type="ECO:0000256" key="12">
    <source>
        <dbReference type="ARBA" id="ARBA00023146"/>
    </source>
</evidence>
<evidence type="ECO:0000256" key="4">
    <source>
        <dbReference type="ARBA" id="ARBA00013165"/>
    </source>
</evidence>
<dbReference type="FunFam" id="1.10.730.10:FF:000004">
    <property type="entry name" value="Isoleucyl-tRNA synthetase, cytoplasmic"/>
    <property type="match status" value="1"/>
</dbReference>
<dbReference type="GO" id="GO:0004822">
    <property type="term" value="F:isoleucine-tRNA ligase activity"/>
    <property type="evidence" value="ECO:0007669"/>
    <property type="project" value="UniProtKB-EC"/>
</dbReference>
<dbReference type="Pfam" id="PF23567">
    <property type="entry name" value="Ubiquitin_IARS1"/>
    <property type="match status" value="1"/>
</dbReference>
<dbReference type="GO" id="GO:0017101">
    <property type="term" value="C:aminoacyl-tRNA synthetase multienzyme complex"/>
    <property type="evidence" value="ECO:0007669"/>
    <property type="project" value="UniProtKB-ARBA"/>
</dbReference>
<evidence type="ECO:0000313" key="21">
    <source>
        <dbReference type="EMBL" id="RWS11766.1"/>
    </source>
</evidence>
<keyword evidence="10 17" id="KW-0648">Protein biosynthesis</keyword>
<dbReference type="InterPro" id="IPR002301">
    <property type="entry name" value="Ile-tRNA-ligase"/>
</dbReference>
<comment type="subunit">
    <text evidence="15">Part of a multisubunit complex that groups tRNA ligases for Arg (RARS1), Asp (DARS1), Gln (QARS1), Ile (IARS1), Leu (LARS1), Lys (KARS1), Met (MARS1) the bifunctional ligase for Glu and Pro (EPRS1) and the auxiliary subunits AIMP1/p43, AIMP2/p38 and EEF1E1/p18.</text>
</comment>
<dbReference type="PANTHER" id="PTHR42780:SF1">
    <property type="entry name" value="ISOLEUCINE--TRNA LIGASE, CYTOPLASMIC"/>
    <property type="match status" value="1"/>
</dbReference>
<dbReference type="InterPro" id="IPR002300">
    <property type="entry name" value="aa-tRNA-synth_Ia"/>
</dbReference>
<keyword evidence="8 17" id="KW-0547">Nucleotide-binding</keyword>
<evidence type="ECO:0000256" key="10">
    <source>
        <dbReference type="ARBA" id="ARBA00022917"/>
    </source>
</evidence>
<dbReference type="GO" id="GO:0002161">
    <property type="term" value="F:aminoacyl-tRNA deacylase activity"/>
    <property type="evidence" value="ECO:0007669"/>
    <property type="project" value="InterPro"/>
</dbReference>
<dbReference type="EMBL" id="NCKU01001575">
    <property type="protein sequence ID" value="RWS11766.1"/>
    <property type="molecule type" value="Genomic_DNA"/>
</dbReference>
<keyword evidence="9 17" id="KW-0067">ATP-binding</keyword>
<evidence type="ECO:0000256" key="15">
    <source>
        <dbReference type="ARBA" id="ARBA00063494"/>
    </source>
</evidence>
<dbReference type="SUPFAM" id="SSF50677">
    <property type="entry name" value="ValRS/IleRS/LeuRS editing domain"/>
    <property type="match status" value="1"/>
</dbReference>
<comment type="caution">
    <text evidence="22">The sequence shown here is derived from an EMBL/GenBank/DDBJ whole genome shotgun (WGS) entry which is preliminary data.</text>
</comment>
<dbReference type="SUPFAM" id="SSF47323">
    <property type="entry name" value="Anticodon-binding domain of a subclass of class I aminoacyl-tRNA synthetases"/>
    <property type="match status" value="1"/>
</dbReference>
<dbReference type="EMBL" id="NCKU01001574">
    <property type="protein sequence ID" value="RWS11772.1"/>
    <property type="molecule type" value="Genomic_DNA"/>
</dbReference>
<keyword evidence="5" id="KW-0963">Cytoplasm</keyword>
<evidence type="ECO:0000256" key="16">
    <source>
        <dbReference type="ARBA" id="ARBA00069879"/>
    </source>
</evidence>
<dbReference type="GO" id="GO:0005524">
    <property type="term" value="F:ATP binding"/>
    <property type="evidence" value="ECO:0007669"/>
    <property type="project" value="UniProtKB-KW"/>
</dbReference>
<dbReference type="InterPro" id="IPR009080">
    <property type="entry name" value="tRNAsynth_Ia_anticodon-bd"/>
</dbReference>
<dbReference type="InterPro" id="IPR001412">
    <property type="entry name" value="aa-tRNA-synth_I_CS"/>
</dbReference>
<organism evidence="22 23">
    <name type="scientific">Dinothrombium tinctorium</name>
    <dbReference type="NCBI Taxonomy" id="1965070"/>
    <lineage>
        <taxon>Eukaryota</taxon>
        <taxon>Metazoa</taxon>
        <taxon>Ecdysozoa</taxon>
        <taxon>Arthropoda</taxon>
        <taxon>Chelicerata</taxon>
        <taxon>Arachnida</taxon>
        <taxon>Acari</taxon>
        <taxon>Acariformes</taxon>
        <taxon>Trombidiformes</taxon>
        <taxon>Prostigmata</taxon>
        <taxon>Anystina</taxon>
        <taxon>Parasitengona</taxon>
        <taxon>Trombidioidea</taxon>
        <taxon>Trombidiidae</taxon>
        <taxon>Dinothrombium</taxon>
    </lineage>
</organism>
<feature type="domain" description="Aminoacyl-tRNA synthetase class Ia" evidence="18">
    <location>
        <begin position="18"/>
        <end position="638"/>
    </location>
</feature>
<dbReference type="FunFam" id="3.90.740.10:FF:000044">
    <property type="entry name" value="Isoleucine--tRNA ligase"/>
    <property type="match status" value="1"/>
</dbReference>
<keyword evidence="12 17" id="KW-0030">Aminoacyl-tRNA synthetase</keyword>
<protein>
    <recommendedName>
        <fullName evidence="16">Isoleucine--tRNA ligase, cytoplasmic</fullName>
        <ecNumber evidence="4">6.1.1.5</ecNumber>
    </recommendedName>
    <alternativeName>
        <fullName evidence="13">Isoleucyl-tRNA synthetase</fullName>
    </alternativeName>
</protein>
<dbReference type="GO" id="GO:0006428">
    <property type="term" value="P:isoleucyl-tRNA aminoacylation"/>
    <property type="evidence" value="ECO:0007669"/>
    <property type="project" value="InterPro"/>
</dbReference>
<name>A0A3S3Q0U0_9ACAR</name>
<keyword evidence="11" id="KW-0007">Acetylation</keyword>
<evidence type="ECO:0000256" key="3">
    <source>
        <dbReference type="ARBA" id="ARBA00005594"/>
    </source>
</evidence>
<dbReference type="OrthoDB" id="1706657at2759"/>
<dbReference type="InterPro" id="IPR057033">
    <property type="entry name" value="Ubiquitin_IARS1"/>
</dbReference>
<evidence type="ECO:0000313" key="23">
    <source>
        <dbReference type="Proteomes" id="UP000285301"/>
    </source>
</evidence>
<dbReference type="Gene3D" id="1.10.730.10">
    <property type="entry name" value="Isoleucyl-tRNA Synthetase, Domain 1"/>
    <property type="match status" value="1"/>
</dbReference>
<evidence type="ECO:0000256" key="1">
    <source>
        <dbReference type="ARBA" id="ARBA00003170"/>
    </source>
</evidence>
<evidence type="ECO:0000256" key="11">
    <source>
        <dbReference type="ARBA" id="ARBA00022990"/>
    </source>
</evidence>
<keyword evidence="7 17" id="KW-0436">Ligase</keyword>
<dbReference type="AlphaFoldDB" id="A0A3S3Q0U0"/>
<evidence type="ECO:0000256" key="5">
    <source>
        <dbReference type="ARBA" id="ARBA00022490"/>
    </source>
</evidence>
<evidence type="ECO:0000313" key="22">
    <source>
        <dbReference type="EMBL" id="RWS11772.1"/>
    </source>
</evidence>
<dbReference type="SUPFAM" id="SSF52374">
    <property type="entry name" value="Nucleotidylyl transferase"/>
    <property type="match status" value="1"/>
</dbReference>
<evidence type="ECO:0000256" key="14">
    <source>
        <dbReference type="ARBA" id="ARBA00048359"/>
    </source>
</evidence>
<reference evidence="22" key="2">
    <citation type="submission" date="2018-11" db="EMBL/GenBank/DDBJ databases">
        <title>Trombidioid mite genomics.</title>
        <authorList>
            <person name="Dong X."/>
        </authorList>
    </citation>
    <scope>NUCLEOTIDE SEQUENCE</scope>
    <source>
        <strain evidence="22">UoL-WK</strain>
    </source>
</reference>